<proteinExistence type="predicted"/>
<evidence type="ECO:0000313" key="2">
    <source>
        <dbReference type="Proteomes" id="UP001501442"/>
    </source>
</evidence>
<organism evidence="1 2">
    <name type="scientific">Actinoallomurus vinaceus</name>
    <dbReference type="NCBI Taxonomy" id="1080074"/>
    <lineage>
        <taxon>Bacteria</taxon>
        <taxon>Bacillati</taxon>
        <taxon>Actinomycetota</taxon>
        <taxon>Actinomycetes</taxon>
        <taxon>Streptosporangiales</taxon>
        <taxon>Thermomonosporaceae</taxon>
        <taxon>Actinoallomurus</taxon>
    </lineage>
</organism>
<protein>
    <recommendedName>
        <fullName evidence="3">Cupin domain-containing protein</fullName>
    </recommendedName>
</protein>
<dbReference type="RefSeq" id="WP_345442951.1">
    <property type="nucleotide sequence ID" value="NZ_BAABHK010000027.1"/>
</dbReference>
<gene>
    <name evidence="1" type="ORF">GCM10023196_101100</name>
</gene>
<sequence length="387" mass="41764">MTTDDSAVDWDTLADRHWDRTPVVLRGREEEPPVAVDRAFDVVVAAAAPFRAGTRFRALPDVRFFTAAGRIRAPGDRLPGPDDPTVDHYLKRLDGEPGLLGVEQPLMLDAVLWSRVRDLIRPLWQRVGFPVLPVVAELTIGDDYGRDDAGASTHAVLTWVLRGRLEVRTGDLRDRPGDTLRAGPGDLLYRPAGLRSRESHENGCLALHLRIPMDPRLPSAAVTGLIADLLQARRADGGRVPYLPFPPPRGSDGAVPPIAPLVSVGEELSGAAGDPELNRILRIQWARRVSACGLEPVPEPGTPAALTPDHLVRLTGEVVRMPDEPGATLWAVNGHVFTVRGTSADGLLDRLRTPVTVGELTAGGDGLLPLLHRLSALRGIEVLEGSC</sequence>
<evidence type="ECO:0008006" key="3">
    <source>
        <dbReference type="Google" id="ProtNLM"/>
    </source>
</evidence>
<dbReference type="InterPro" id="IPR011051">
    <property type="entry name" value="RmlC_Cupin_sf"/>
</dbReference>
<dbReference type="Proteomes" id="UP001501442">
    <property type="component" value="Unassembled WGS sequence"/>
</dbReference>
<keyword evidence="2" id="KW-1185">Reference proteome</keyword>
<reference evidence="2" key="1">
    <citation type="journal article" date="2019" name="Int. J. Syst. Evol. Microbiol.">
        <title>The Global Catalogue of Microorganisms (GCM) 10K type strain sequencing project: providing services to taxonomists for standard genome sequencing and annotation.</title>
        <authorList>
            <consortium name="The Broad Institute Genomics Platform"/>
            <consortium name="The Broad Institute Genome Sequencing Center for Infectious Disease"/>
            <person name="Wu L."/>
            <person name="Ma J."/>
        </authorList>
    </citation>
    <scope>NUCLEOTIDE SEQUENCE [LARGE SCALE GENOMIC DNA]</scope>
    <source>
        <strain evidence="2">JCM 17939</strain>
    </source>
</reference>
<accession>A0ABP8UWZ5</accession>
<comment type="caution">
    <text evidence="1">The sequence shown here is derived from an EMBL/GenBank/DDBJ whole genome shotgun (WGS) entry which is preliminary data.</text>
</comment>
<name>A0ABP8UWZ5_9ACTN</name>
<dbReference type="EMBL" id="BAABHK010000027">
    <property type="protein sequence ID" value="GAA4639445.1"/>
    <property type="molecule type" value="Genomic_DNA"/>
</dbReference>
<evidence type="ECO:0000313" key="1">
    <source>
        <dbReference type="EMBL" id="GAA4639445.1"/>
    </source>
</evidence>
<dbReference type="SUPFAM" id="SSF51182">
    <property type="entry name" value="RmlC-like cupins"/>
    <property type="match status" value="1"/>
</dbReference>